<evidence type="ECO:0000313" key="3">
    <source>
        <dbReference type="Proteomes" id="UP001237448"/>
    </source>
</evidence>
<reference evidence="2 3" key="1">
    <citation type="submission" date="2023-07" db="EMBL/GenBank/DDBJ databases">
        <title>Genomic Encyclopedia of Type Strains, Phase IV (KMG-IV): sequencing the most valuable type-strain genomes for metagenomic binning, comparative biology and taxonomic classification.</title>
        <authorList>
            <person name="Goeker M."/>
        </authorList>
    </citation>
    <scope>NUCLEOTIDE SEQUENCE [LARGE SCALE GENOMIC DNA]</scope>
    <source>
        <strain evidence="2 3">DSM 5896</strain>
    </source>
</reference>
<organism evidence="2 3">
    <name type="scientific">Labrys monachus</name>
    <dbReference type="NCBI Taxonomy" id="217067"/>
    <lineage>
        <taxon>Bacteria</taxon>
        <taxon>Pseudomonadati</taxon>
        <taxon>Pseudomonadota</taxon>
        <taxon>Alphaproteobacteria</taxon>
        <taxon>Hyphomicrobiales</taxon>
        <taxon>Xanthobacteraceae</taxon>
        <taxon>Labrys</taxon>
    </lineage>
</organism>
<dbReference type="Proteomes" id="UP001237448">
    <property type="component" value="Unassembled WGS sequence"/>
</dbReference>
<sequence length="52" mass="5445">MVGGNLAADKTVGVMHDHARPETPAVRTLNHLRTPLVPPALVTPALVKGDLP</sequence>
<accession>A0ABU0FFH1</accession>
<evidence type="ECO:0000313" key="2">
    <source>
        <dbReference type="EMBL" id="MDQ0393077.1"/>
    </source>
</evidence>
<comment type="caution">
    <text evidence="2">The sequence shown here is derived from an EMBL/GenBank/DDBJ whole genome shotgun (WGS) entry which is preliminary data.</text>
</comment>
<evidence type="ECO:0000256" key="1">
    <source>
        <dbReference type="SAM" id="MobiDB-lite"/>
    </source>
</evidence>
<keyword evidence="3" id="KW-1185">Reference proteome</keyword>
<feature type="region of interest" description="Disordered" evidence="1">
    <location>
        <begin position="1"/>
        <end position="21"/>
    </location>
</feature>
<name>A0ABU0FFH1_9HYPH</name>
<protein>
    <submittedName>
        <fullName evidence="2">Uncharacterized protein</fullName>
    </submittedName>
</protein>
<gene>
    <name evidence="2" type="ORF">J3R73_002869</name>
</gene>
<dbReference type="EMBL" id="JAUSVK010000001">
    <property type="protein sequence ID" value="MDQ0393077.1"/>
    <property type="molecule type" value="Genomic_DNA"/>
</dbReference>
<proteinExistence type="predicted"/>